<dbReference type="Pfam" id="PF19038">
    <property type="entry name" value="Fuz_longin_3"/>
    <property type="match status" value="1"/>
</dbReference>
<dbReference type="GO" id="GO:0032585">
    <property type="term" value="C:multivesicular body membrane"/>
    <property type="evidence" value="ECO:0007669"/>
    <property type="project" value="UniProtKB-SubCell"/>
</dbReference>
<keyword evidence="3" id="KW-0072">Autophagy</keyword>
<dbReference type="GO" id="GO:0016192">
    <property type="term" value="P:vesicle-mediated transport"/>
    <property type="evidence" value="ECO:0007669"/>
    <property type="project" value="InterPro"/>
</dbReference>
<dbReference type="InterPro" id="IPR004353">
    <property type="entry name" value="Mon1"/>
</dbReference>
<proteinExistence type="inferred from homology"/>
<keyword evidence="3" id="KW-0472">Membrane</keyword>
<sequence length="560" mass="60879">MPKPLSDSQQPPTSSRASSARSSQSAGQSPPPDASRPSDSPPEPPPQTRLDVGGRALVTAITATPAAANTENDVERGPSQAAVGTFGDVDCDFSEGLNNARTGPGWTNRRKHFFILSCAGKPIYSRSVAFLVYPAWGHHMVLALNRQYADALYDLRIICRYGDEAKLSSLMGLIQAIISFFASDDDSVRSLTAGGHTFVFSVKGPLYLVAVSSTGESVAQLRQQLSYLHSQILFILTSTQLTRIFDTRVNYDLRNLLSGTEMFLDQLARSFQSTPGFFLGSVQCLRMPARVRQKVAQALSVGNPQGLAFGMLLAKDQLIGLIRPKRHSLHPADLHLVANMIASSSGFRSGEAWTPVCLPMFNNKAFLHAYVCYVGPDLCVVLCSTDKDSFFGMSEYKAEIVKGLEEGGCVDGIDEALHGVPYSIVEVGVPSLRHFIVKSTPLVQYTQPAPAPPYTRKDDWRRLLQIYQRASEALHARIDPVSTYFYTGPAEAVLACTVGTLELYAAFGPLVSKTVAMDAINALARWARRCEDLLFLGSVPVLGSKQRSITPERLTGPTSP</sequence>
<feature type="domain" description="FUZ/MON1/HPS1 first Longin" evidence="5">
    <location>
        <begin position="111"/>
        <end position="267"/>
    </location>
</feature>
<dbReference type="InterPro" id="IPR043971">
    <property type="entry name" value="FUZ/MON1/HPS1_longin_2"/>
</dbReference>
<dbReference type="GO" id="GO:0000329">
    <property type="term" value="C:fungal-type vacuole membrane"/>
    <property type="evidence" value="ECO:0007669"/>
    <property type="project" value="TreeGrafter"/>
</dbReference>
<evidence type="ECO:0000313" key="9">
    <source>
        <dbReference type="Proteomes" id="UP001212152"/>
    </source>
</evidence>
<keyword evidence="9" id="KW-1185">Reference proteome</keyword>
<evidence type="ECO:0000313" key="8">
    <source>
        <dbReference type="EMBL" id="KAJ3175400.1"/>
    </source>
</evidence>
<keyword evidence="3" id="KW-0926">Vacuole</keyword>
<dbReference type="Pfam" id="PF19037">
    <property type="entry name" value="Fuz_longin_2"/>
    <property type="match status" value="1"/>
</dbReference>
<evidence type="ECO:0000256" key="2">
    <source>
        <dbReference type="ARBA" id="ARBA00018132"/>
    </source>
</evidence>
<dbReference type="InterPro" id="IPR043972">
    <property type="entry name" value="FUZ/MON1/HPS1_longin_1"/>
</dbReference>
<comment type="subcellular location">
    <subcellularLocation>
        <location evidence="3">Endosome</location>
        <location evidence="3">Multivesicular body membrane</location>
        <topology evidence="3">Peripheral membrane protein</topology>
    </subcellularLocation>
    <subcellularLocation>
        <location evidence="1 3">Prevacuolar compartment membrane</location>
        <topology evidence="1 3">Peripheral membrane protein</topology>
    </subcellularLocation>
    <subcellularLocation>
        <location evidence="3">Vacuole membrane</location>
        <topology evidence="3">Peripheral membrane protein</topology>
    </subcellularLocation>
</comment>
<reference evidence="8" key="1">
    <citation type="submission" date="2020-05" db="EMBL/GenBank/DDBJ databases">
        <title>Phylogenomic resolution of chytrid fungi.</title>
        <authorList>
            <person name="Stajich J.E."/>
            <person name="Amses K."/>
            <person name="Simmons R."/>
            <person name="Seto K."/>
            <person name="Myers J."/>
            <person name="Bonds A."/>
            <person name="Quandt C.A."/>
            <person name="Barry K."/>
            <person name="Liu P."/>
            <person name="Grigoriev I."/>
            <person name="Longcore J.E."/>
            <person name="James T.Y."/>
        </authorList>
    </citation>
    <scope>NUCLEOTIDE SEQUENCE</scope>
    <source>
        <strain evidence="8">JEL0379</strain>
    </source>
</reference>
<organism evidence="8 9">
    <name type="scientific">Geranomyces variabilis</name>
    <dbReference type="NCBI Taxonomy" id="109894"/>
    <lineage>
        <taxon>Eukaryota</taxon>
        <taxon>Fungi</taxon>
        <taxon>Fungi incertae sedis</taxon>
        <taxon>Chytridiomycota</taxon>
        <taxon>Chytridiomycota incertae sedis</taxon>
        <taxon>Chytridiomycetes</taxon>
        <taxon>Spizellomycetales</taxon>
        <taxon>Powellomycetaceae</taxon>
        <taxon>Geranomyces</taxon>
    </lineage>
</organism>
<evidence type="ECO:0000259" key="7">
    <source>
        <dbReference type="Pfam" id="PF19038"/>
    </source>
</evidence>
<dbReference type="AlphaFoldDB" id="A0AAD5XNK6"/>
<accession>A0AAD5XNK6</accession>
<comment type="similarity">
    <text evidence="3">Belongs to the MON1/SAND family.</text>
</comment>
<feature type="domain" description="FUZ/MON1/HPS1 third Longin" evidence="7">
    <location>
        <begin position="431"/>
        <end position="529"/>
    </location>
</feature>
<dbReference type="PRINTS" id="PR01546">
    <property type="entry name" value="YEAST73DUF"/>
</dbReference>
<dbReference type="PANTHER" id="PTHR13027:SF7">
    <property type="entry name" value="VACUOLAR FUSION PROTEIN MON1 HOMOLOG"/>
    <property type="match status" value="1"/>
</dbReference>
<dbReference type="PANTHER" id="PTHR13027">
    <property type="entry name" value="SAND PROTEIN-RELATED"/>
    <property type="match status" value="1"/>
</dbReference>
<dbReference type="Proteomes" id="UP001212152">
    <property type="component" value="Unassembled WGS sequence"/>
</dbReference>
<dbReference type="EMBL" id="JADGJQ010000052">
    <property type="protein sequence ID" value="KAJ3175400.1"/>
    <property type="molecule type" value="Genomic_DNA"/>
</dbReference>
<keyword evidence="3" id="KW-0653">Protein transport</keyword>
<name>A0AAD5XNK6_9FUNG</name>
<keyword evidence="3" id="KW-0967">Endosome</keyword>
<comment type="function">
    <text evidence="3">Required for multiple vacuole delivery pathways including the cytoplasm to vacuole transport (Cvt), autophagy, pexophagy and endocytosis.</text>
</comment>
<feature type="compositionally biased region" description="Low complexity" evidence="4">
    <location>
        <begin position="8"/>
        <end position="28"/>
    </location>
</feature>
<gene>
    <name evidence="8" type="primary">MON1A</name>
    <name evidence="8" type="ORF">HDU87_006220</name>
</gene>
<keyword evidence="3" id="KW-0813">Transport</keyword>
<evidence type="ECO:0000259" key="6">
    <source>
        <dbReference type="Pfam" id="PF19037"/>
    </source>
</evidence>
<dbReference type="Pfam" id="PF19036">
    <property type="entry name" value="Fuz_longin_1"/>
    <property type="match status" value="1"/>
</dbReference>
<feature type="region of interest" description="Disordered" evidence="4">
    <location>
        <begin position="1"/>
        <end position="51"/>
    </location>
</feature>
<protein>
    <recommendedName>
        <fullName evidence="2 3">Vacuolar fusion protein MON1</fullName>
    </recommendedName>
</protein>
<dbReference type="GO" id="GO:0006623">
    <property type="term" value="P:protein targeting to vacuole"/>
    <property type="evidence" value="ECO:0007669"/>
    <property type="project" value="UniProtKB-UniRule"/>
</dbReference>
<evidence type="ECO:0000256" key="3">
    <source>
        <dbReference type="RuleBase" id="RU367048"/>
    </source>
</evidence>
<feature type="compositionally biased region" description="Pro residues" evidence="4">
    <location>
        <begin position="29"/>
        <end position="47"/>
    </location>
</feature>
<evidence type="ECO:0000256" key="1">
    <source>
        <dbReference type="ARBA" id="ARBA00004380"/>
    </source>
</evidence>
<dbReference type="InterPro" id="IPR043970">
    <property type="entry name" value="FUZ/MON1/HPS1_longin_3"/>
</dbReference>
<comment type="caution">
    <text evidence="8">The sequence shown here is derived from an EMBL/GenBank/DDBJ whole genome shotgun (WGS) entry which is preliminary data.</text>
</comment>
<evidence type="ECO:0000256" key="4">
    <source>
        <dbReference type="SAM" id="MobiDB-lite"/>
    </source>
</evidence>
<dbReference type="GO" id="GO:0006914">
    <property type="term" value="P:autophagy"/>
    <property type="evidence" value="ECO:0007669"/>
    <property type="project" value="UniProtKB-UniRule"/>
</dbReference>
<evidence type="ECO:0000259" key="5">
    <source>
        <dbReference type="Pfam" id="PF19036"/>
    </source>
</evidence>
<feature type="domain" description="FUZ/MON1/HPS1 second Longin" evidence="6">
    <location>
        <begin position="306"/>
        <end position="401"/>
    </location>
</feature>
<dbReference type="GO" id="GO:0035658">
    <property type="term" value="C:Mon1-Ccz1 complex"/>
    <property type="evidence" value="ECO:0007669"/>
    <property type="project" value="TreeGrafter"/>
</dbReference>